<evidence type="ECO:0000313" key="2">
    <source>
        <dbReference type="EMBL" id="KAB8189155.1"/>
    </source>
</evidence>
<dbReference type="Pfam" id="PF03779">
    <property type="entry name" value="SPW"/>
    <property type="match status" value="1"/>
</dbReference>
<evidence type="ECO:0000259" key="1">
    <source>
        <dbReference type="Pfam" id="PF03779"/>
    </source>
</evidence>
<name>A0A5C4VJU0_9ACTN</name>
<dbReference type="Proteomes" id="UP000312512">
    <property type="component" value="Unassembled WGS sequence"/>
</dbReference>
<dbReference type="RefSeq" id="WP_139635753.1">
    <property type="nucleotide sequence ID" value="NZ_CP045572.1"/>
</dbReference>
<evidence type="ECO:0000313" key="3">
    <source>
        <dbReference type="Proteomes" id="UP000312512"/>
    </source>
</evidence>
<dbReference type="OrthoDB" id="32521at2"/>
<dbReference type="InterPro" id="IPR005530">
    <property type="entry name" value="SPW"/>
</dbReference>
<proteinExistence type="predicted"/>
<reference evidence="2 3" key="1">
    <citation type="submission" date="2019-10" db="EMBL/GenBank/DDBJ databases">
        <title>Nonomuraea sp. nov., isolated from Phyllanthus amarus.</title>
        <authorList>
            <person name="Klykleung N."/>
            <person name="Tanasupawat S."/>
        </authorList>
    </citation>
    <scope>NUCLEOTIDE SEQUENCE [LARGE SCALE GENOMIC DNA]</scope>
    <source>
        <strain evidence="2 3">PA1-10</strain>
    </source>
</reference>
<sequence>MKPWTRWQDWTNIAVGLYLALAPIWTDTDSGAATALVMMGVLIVCTALWALAQPSSAVSQWTNVIWAVLAIAAPWAISFTGLAAAAWTAWVGGILVGCLALWALPATRRPAGPPAVQPRH</sequence>
<keyword evidence="3" id="KW-1185">Reference proteome</keyword>
<dbReference type="AlphaFoldDB" id="A0A5C4VJU0"/>
<dbReference type="EMBL" id="VDLX02000021">
    <property type="protein sequence ID" value="KAB8189155.1"/>
    <property type="molecule type" value="Genomic_DNA"/>
</dbReference>
<protein>
    <recommendedName>
        <fullName evidence="1">SPW repeat-containing integral membrane domain-containing protein</fullName>
    </recommendedName>
</protein>
<organism evidence="2 3">
    <name type="scientific">Nonomuraea phyllanthi</name>
    <dbReference type="NCBI Taxonomy" id="2219224"/>
    <lineage>
        <taxon>Bacteria</taxon>
        <taxon>Bacillati</taxon>
        <taxon>Actinomycetota</taxon>
        <taxon>Actinomycetes</taxon>
        <taxon>Streptosporangiales</taxon>
        <taxon>Streptosporangiaceae</taxon>
        <taxon>Nonomuraea</taxon>
    </lineage>
</organism>
<feature type="domain" description="SPW repeat-containing integral membrane" evidence="1">
    <location>
        <begin position="7"/>
        <end position="101"/>
    </location>
</feature>
<comment type="caution">
    <text evidence="2">The sequence shown here is derived from an EMBL/GenBank/DDBJ whole genome shotgun (WGS) entry which is preliminary data.</text>
</comment>
<accession>A0A5C4VJU0</accession>
<gene>
    <name evidence="2" type="ORF">FH608_040645</name>
</gene>
<accession>A0A5P9YUF1</accession>